<name>A0ABQ5M5W6_9FIRM</name>
<dbReference type="EMBL" id="BRPJ01000032">
    <property type="protein sequence ID" value="GLB29926.1"/>
    <property type="molecule type" value="Genomic_DNA"/>
</dbReference>
<accession>A0ABQ5M5W6</accession>
<dbReference type="Proteomes" id="UP001419084">
    <property type="component" value="Unassembled WGS sequence"/>
</dbReference>
<gene>
    <name evidence="1" type="ORF">LAD12857_18490</name>
</gene>
<evidence type="ECO:0000313" key="2">
    <source>
        <dbReference type="Proteomes" id="UP001419084"/>
    </source>
</evidence>
<evidence type="ECO:0000313" key="1">
    <source>
        <dbReference type="EMBL" id="GLB29926.1"/>
    </source>
</evidence>
<proteinExistence type="predicted"/>
<sequence>MILVISKNLSAENAMSCNEIVSFRDCCNRIDTIKYMYVTIVDNRIINRIYSNC</sequence>
<keyword evidence="2" id="KW-1185">Reference proteome</keyword>
<reference evidence="1 2" key="1">
    <citation type="journal article" date="2024" name="Int. J. Syst. Evol. Microbiol.">
        <title>Lacrimispora brassicae sp. nov. isolated from fermented cabbage, and proposal of Clostridium indicum Gundawar et al. 2019 and Clostridium methoxybenzovorans Mechichi et al. 1999 as heterotypic synonyms of Lacrimispora amygdalina (Parshina et al. 2003) Haas and Blanchard 2020 and Lacrimispora indolis (McClung and McCoy 1957) Haas and Blanchard 2020, respectively.</title>
        <authorList>
            <person name="Kobayashi H."/>
            <person name="Tanizawa Y."/>
            <person name="Sakamoto M."/>
            <person name="Ohkuma M."/>
            <person name="Tohno M."/>
        </authorList>
    </citation>
    <scope>NUCLEOTIDE SEQUENCE [LARGE SCALE GENOMIC DNA]</scope>
    <source>
        <strain evidence="1 2">DSM 12857</strain>
    </source>
</reference>
<organism evidence="1 2">
    <name type="scientific">Lacrimispora amygdalina</name>
    <dbReference type="NCBI Taxonomy" id="253257"/>
    <lineage>
        <taxon>Bacteria</taxon>
        <taxon>Bacillati</taxon>
        <taxon>Bacillota</taxon>
        <taxon>Clostridia</taxon>
        <taxon>Lachnospirales</taxon>
        <taxon>Lachnospiraceae</taxon>
        <taxon>Lacrimispora</taxon>
    </lineage>
</organism>
<comment type="caution">
    <text evidence="1">The sequence shown here is derived from an EMBL/GenBank/DDBJ whole genome shotgun (WGS) entry which is preliminary data.</text>
</comment>
<protein>
    <submittedName>
        <fullName evidence="1">Uncharacterized protein</fullName>
    </submittedName>
</protein>